<proteinExistence type="predicted"/>
<accession>A0A2D0Y4D6</accession>
<protein>
    <submittedName>
        <fullName evidence="1">Uncharacterized protein</fullName>
    </submittedName>
</protein>
<organism evidence="1 2">
    <name type="scientific">Vibrio phage JSF25</name>
    <dbReference type="NCBI Taxonomy" id="2026085"/>
    <lineage>
        <taxon>Viruses</taxon>
        <taxon>Duplodnaviria</taxon>
        <taxon>Heunggongvirae</taxon>
        <taxon>Uroviricota</taxon>
        <taxon>Caudoviricetes</taxon>
        <taxon>Autographivirales</taxon>
        <taxon>Autotranscriptaviridae</taxon>
        <taxon>Studiervirinae</taxon>
        <taxon>Chatterjeevirus</taxon>
        <taxon>Chatterjeevirus ICP3</taxon>
    </lineage>
</organism>
<sequence>MKTSKYFKAATMVTAYGASIVIAYNTTKCFIECGLLNKRRVKKFIKKHNAKIADYRGRVYPDGCII</sequence>
<dbReference type="EMBL" id="MF574151">
    <property type="protein sequence ID" value="ASU01136.1"/>
    <property type="molecule type" value="Genomic_DNA"/>
</dbReference>
<evidence type="ECO:0000313" key="1">
    <source>
        <dbReference type="EMBL" id="ASU01136.1"/>
    </source>
</evidence>
<reference evidence="1 2" key="1">
    <citation type="journal article" date="2017" name="Sci. Rep.">
        <title>Analysis of the CRISPR-Cas system in bacteriophages active on epidemic strains of Vibrio cholerae in Bangladesh.</title>
        <authorList>
            <person name="Naser I.B."/>
            <person name="Hoque M.M."/>
            <person name="Nahid M.A."/>
            <person name="Tareq T.M."/>
            <person name="Rocky M.K."/>
            <person name="Faruque S.M."/>
        </authorList>
    </citation>
    <scope>NUCLEOTIDE SEQUENCE [LARGE SCALE GENOMIC DNA]</scope>
</reference>
<name>A0A2D0Y4D6_9CAUD</name>
<dbReference type="Proteomes" id="UP000240755">
    <property type="component" value="Segment"/>
</dbReference>
<evidence type="ECO:0000313" key="2">
    <source>
        <dbReference type="Proteomes" id="UP000240755"/>
    </source>
</evidence>